<dbReference type="NCBIfam" id="NF002541">
    <property type="entry name" value="PRK02101.1-1"/>
    <property type="match status" value="1"/>
</dbReference>
<evidence type="ECO:0000313" key="2">
    <source>
        <dbReference type="EMBL" id="NLR76148.1"/>
    </source>
</evidence>
<dbReference type="GO" id="GO:0005829">
    <property type="term" value="C:cytosol"/>
    <property type="evidence" value="ECO:0007669"/>
    <property type="project" value="TreeGrafter"/>
</dbReference>
<comment type="similarity">
    <text evidence="1">Belongs to the UPF0246 family.</text>
</comment>
<dbReference type="GO" id="GO:0033194">
    <property type="term" value="P:response to hydroperoxide"/>
    <property type="evidence" value="ECO:0007669"/>
    <property type="project" value="TreeGrafter"/>
</dbReference>
<dbReference type="Proteomes" id="UP000587991">
    <property type="component" value="Unassembled WGS sequence"/>
</dbReference>
<reference evidence="2 3" key="1">
    <citation type="submission" date="2020-04" db="EMBL/GenBank/DDBJ databases">
        <title>Draft genome of Leeia sp. IMCC25680.</title>
        <authorList>
            <person name="Song J."/>
            <person name="Cho J.-C."/>
        </authorList>
    </citation>
    <scope>NUCLEOTIDE SEQUENCE [LARGE SCALE GENOMIC DNA]</scope>
    <source>
        <strain evidence="2 3">IMCC25680</strain>
    </source>
</reference>
<comment type="caution">
    <text evidence="2">The sequence shown here is derived from an EMBL/GenBank/DDBJ whole genome shotgun (WGS) entry which is preliminary data.</text>
</comment>
<sequence>MLLLLSPAKTLDYDSPLTTRRFSQPDYLPQSQQLIERLRHFSPAALAELMSLSDKLAQLNVGRYADWYTPFTPDNARPAVLAFMGDVYEGLQASQFDDADLDYAQQHLRILSGLYGLLRPLDLIQPYRLEMGTRLDTAAGRDLYAFWGQQLAQALDQLAQAGAQGPIINLASDEYFKAVPVAALRTPVIQPVFQDRKNGVYKIISFHAKRARGMMARFAIRHRLQHAEALQGFDEAGYRFAPEASSEDRWLFRREAP</sequence>
<accession>A0A847SFY4</accession>
<dbReference type="EMBL" id="JABAIM010000003">
    <property type="protein sequence ID" value="NLR76148.1"/>
    <property type="molecule type" value="Genomic_DNA"/>
</dbReference>
<evidence type="ECO:0000313" key="3">
    <source>
        <dbReference type="Proteomes" id="UP000587991"/>
    </source>
</evidence>
<dbReference type="RefSeq" id="WP_168877820.1">
    <property type="nucleotide sequence ID" value="NZ_JABAIM010000003.1"/>
</dbReference>
<dbReference type="PANTHER" id="PTHR30283">
    <property type="entry name" value="PEROXIDE STRESS RESPONSE PROTEIN YAAA"/>
    <property type="match status" value="1"/>
</dbReference>
<proteinExistence type="inferred from homology"/>
<dbReference type="NCBIfam" id="NF002542">
    <property type="entry name" value="PRK02101.1-3"/>
    <property type="match status" value="1"/>
</dbReference>
<protein>
    <recommendedName>
        <fullName evidence="1">UPF0246 protein HF682_13365</fullName>
    </recommendedName>
</protein>
<name>A0A847SFY4_9NEIS</name>
<dbReference type="HAMAP" id="MF_00652">
    <property type="entry name" value="UPF0246"/>
    <property type="match status" value="1"/>
</dbReference>
<dbReference type="Pfam" id="PF03883">
    <property type="entry name" value="H2O2_YaaD"/>
    <property type="match status" value="1"/>
</dbReference>
<dbReference type="AlphaFoldDB" id="A0A847SFY4"/>
<keyword evidence="3" id="KW-1185">Reference proteome</keyword>
<gene>
    <name evidence="2" type="primary">yaaA</name>
    <name evidence="2" type="ORF">HF682_13365</name>
</gene>
<organism evidence="2 3">
    <name type="scientific">Leeia aquatica</name>
    <dbReference type="NCBI Taxonomy" id="2725557"/>
    <lineage>
        <taxon>Bacteria</taxon>
        <taxon>Pseudomonadati</taxon>
        <taxon>Pseudomonadota</taxon>
        <taxon>Betaproteobacteria</taxon>
        <taxon>Neisseriales</taxon>
        <taxon>Leeiaceae</taxon>
        <taxon>Leeia</taxon>
    </lineage>
</organism>
<dbReference type="InterPro" id="IPR005583">
    <property type="entry name" value="YaaA"/>
</dbReference>
<dbReference type="PANTHER" id="PTHR30283:SF4">
    <property type="entry name" value="PEROXIDE STRESS RESISTANCE PROTEIN YAAA"/>
    <property type="match status" value="1"/>
</dbReference>
<evidence type="ECO:0000256" key="1">
    <source>
        <dbReference type="HAMAP-Rule" id="MF_00652"/>
    </source>
</evidence>